<evidence type="ECO:0000313" key="2">
    <source>
        <dbReference type="EMBL" id="OGZ66407.1"/>
    </source>
</evidence>
<sequence>MAIIFISIKKRQQKFFWAISVLFFLAVGILSFLVLLPELDESGDIVVQEVFEAPDVNINFEALDSAQVKSLEPFLPATIGGAGAGRDNPFQP</sequence>
<dbReference type="Proteomes" id="UP000178774">
    <property type="component" value="Unassembled WGS sequence"/>
</dbReference>
<organism evidence="2 3">
    <name type="scientific">Candidatus Staskawiczbacteria bacterium RIFCSPHIGHO2_01_FULL_41_41</name>
    <dbReference type="NCBI Taxonomy" id="1802203"/>
    <lineage>
        <taxon>Bacteria</taxon>
        <taxon>Candidatus Staskawicziibacteriota</taxon>
    </lineage>
</organism>
<proteinExistence type="predicted"/>
<evidence type="ECO:0000313" key="3">
    <source>
        <dbReference type="Proteomes" id="UP000178774"/>
    </source>
</evidence>
<evidence type="ECO:0000256" key="1">
    <source>
        <dbReference type="SAM" id="Phobius"/>
    </source>
</evidence>
<keyword evidence="1" id="KW-0472">Membrane</keyword>
<reference evidence="2 3" key="1">
    <citation type="journal article" date="2016" name="Nat. Commun.">
        <title>Thousands of microbial genomes shed light on interconnected biogeochemical processes in an aquifer system.</title>
        <authorList>
            <person name="Anantharaman K."/>
            <person name="Brown C.T."/>
            <person name="Hug L.A."/>
            <person name="Sharon I."/>
            <person name="Castelle C.J."/>
            <person name="Probst A.J."/>
            <person name="Thomas B.C."/>
            <person name="Singh A."/>
            <person name="Wilkins M.J."/>
            <person name="Karaoz U."/>
            <person name="Brodie E.L."/>
            <person name="Williams K.H."/>
            <person name="Hubbard S.S."/>
            <person name="Banfield J.F."/>
        </authorList>
    </citation>
    <scope>NUCLEOTIDE SEQUENCE [LARGE SCALE GENOMIC DNA]</scope>
</reference>
<keyword evidence="1" id="KW-1133">Transmembrane helix</keyword>
<dbReference type="AlphaFoldDB" id="A0A1G2HVB6"/>
<protein>
    <submittedName>
        <fullName evidence="2">Uncharacterized protein</fullName>
    </submittedName>
</protein>
<name>A0A1G2HVB6_9BACT</name>
<comment type="caution">
    <text evidence="2">The sequence shown here is derived from an EMBL/GenBank/DDBJ whole genome shotgun (WGS) entry which is preliminary data.</text>
</comment>
<feature type="transmembrane region" description="Helical" evidence="1">
    <location>
        <begin position="15"/>
        <end position="36"/>
    </location>
</feature>
<gene>
    <name evidence="2" type="ORF">A2822_01475</name>
</gene>
<accession>A0A1G2HVB6</accession>
<dbReference type="EMBL" id="MHOP01000005">
    <property type="protein sequence ID" value="OGZ66407.1"/>
    <property type="molecule type" value="Genomic_DNA"/>
</dbReference>
<keyword evidence="1" id="KW-0812">Transmembrane</keyword>